<gene>
    <name evidence="2" type="ORF">OUZ56_003562</name>
</gene>
<feature type="region of interest" description="Disordered" evidence="1">
    <location>
        <begin position="33"/>
        <end position="82"/>
    </location>
</feature>
<evidence type="ECO:0000313" key="3">
    <source>
        <dbReference type="Proteomes" id="UP001234178"/>
    </source>
</evidence>
<name>A0ABR0A968_9CRUS</name>
<sequence length="369" mass="40633">MENSSACGNVSQAAFHPVLGMDKVIIAVRKTHKVDHPDGESNQTDATGFCDGHLQPPGSRDPQPAMRKSQGSLSRRHNDGPVGQLACSFASGPSAMHETTRGGGLRCSVAMFPTKCHLRNGLHTVWGPTQSWKSNHRRGRMGAHVVFRVLLARKLRQLQRKGPTFKNNTWTPVSPNLATHGRRLIDAEPLEIDNSLGMILQLNQNNLTPLRRLQNYGRYTGVYPDGLYHRNVRERHVDTVLVHPWQAEEISFMARVGYWLRNFSILSGVGVSIVLAFRLCGLGSLLGLYIPCCRYFNPCSGLAPPQSLRCDIELGLQVNPGPVPSAPVTIVNIPTPPTPTGANIAVRPAMTHQPPPAAYSLRWKPKSFF</sequence>
<evidence type="ECO:0000313" key="2">
    <source>
        <dbReference type="EMBL" id="KAK4021652.1"/>
    </source>
</evidence>
<reference evidence="2 3" key="1">
    <citation type="journal article" date="2023" name="Nucleic Acids Res.">
        <title>The hologenome of Daphnia magna reveals possible DNA methylation and microbiome-mediated evolution of the host genome.</title>
        <authorList>
            <person name="Chaturvedi A."/>
            <person name="Li X."/>
            <person name="Dhandapani V."/>
            <person name="Marshall H."/>
            <person name="Kissane S."/>
            <person name="Cuenca-Cambronero M."/>
            <person name="Asole G."/>
            <person name="Calvet F."/>
            <person name="Ruiz-Romero M."/>
            <person name="Marangio P."/>
            <person name="Guigo R."/>
            <person name="Rago D."/>
            <person name="Mirbahai L."/>
            <person name="Eastwood N."/>
            <person name="Colbourne J.K."/>
            <person name="Zhou J."/>
            <person name="Mallon E."/>
            <person name="Orsini L."/>
        </authorList>
    </citation>
    <scope>NUCLEOTIDE SEQUENCE [LARGE SCALE GENOMIC DNA]</scope>
    <source>
        <strain evidence="2">LRV0_1</strain>
    </source>
</reference>
<dbReference type="EMBL" id="JAOYFB010000036">
    <property type="protein sequence ID" value="KAK4021652.1"/>
    <property type="molecule type" value="Genomic_DNA"/>
</dbReference>
<keyword evidence="3" id="KW-1185">Reference proteome</keyword>
<evidence type="ECO:0000256" key="1">
    <source>
        <dbReference type="SAM" id="MobiDB-lite"/>
    </source>
</evidence>
<accession>A0ABR0A968</accession>
<organism evidence="2 3">
    <name type="scientific">Daphnia magna</name>
    <dbReference type="NCBI Taxonomy" id="35525"/>
    <lineage>
        <taxon>Eukaryota</taxon>
        <taxon>Metazoa</taxon>
        <taxon>Ecdysozoa</taxon>
        <taxon>Arthropoda</taxon>
        <taxon>Crustacea</taxon>
        <taxon>Branchiopoda</taxon>
        <taxon>Diplostraca</taxon>
        <taxon>Cladocera</taxon>
        <taxon>Anomopoda</taxon>
        <taxon>Daphniidae</taxon>
        <taxon>Daphnia</taxon>
    </lineage>
</organism>
<protein>
    <submittedName>
        <fullName evidence="2">Uncharacterized protein</fullName>
    </submittedName>
</protein>
<dbReference type="Proteomes" id="UP001234178">
    <property type="component" value="Unassembled WGS sequence"/>
</dbReference>
<proteinExistence type="predicted"/>
<comment type="caution">
    <text evidence="2">The sequence shown here is derived from an EMBL/GenBank/DDBJ whole genome shotgun (WGS) entry which is preliminary data.</text>
</comment>